<comment type="function">
    <text evidence="5">mRNA cap-binding component of the eukaryotic translation initiation factor 3 (eIF-3) complex, which is involved in protein synthesis of a specialized repertoire of mRNAs and, together with other initiation factors, stimulates binding of mRNA and methionyl-tRNAi to the 40S ribosome. The eIF-3 complex specifically targets and initiates translation of a subset of mRNAs involved in cell proliferation. In the eIF-3 complex, eif3d specifically recognizes and binds the 7-methylguanosine cap of a subset of mRNAs.</text>
</comment>
<dbReference type="GO" id="GO:0002191">
    <property type="term" value="P:cap-dependent translational initiation"/>
    <property type="evidence" value="ECO:0007669"/>
    <property type="project" value="UniProtKB-UniRule"/>
</dbReference>
<dbReference type="GO" id="GO:0098808">
    <property type="term" value="F:mRNA cap binding"/>
    <property type="evidence" value="ECO:0007669"/>
    <property type="project" value="UniProtKB-UniRule"/>
</dbReference>
<dbReference type="PANTHER" id="PTHR12399:SF0">
    <property type="entry name" value="EUKARYOTIC TRANSLATION INITIATION FACTOR 3 SUBUNIT D"/>
    <property type="match status" value="1"/>
</dbReference>
<evidence type="ECO:0000256" key="4">
    <source>
        <dbReference type="ARBA" id="ARBA00022917"/>
    </source>
</evidence>
<organism evidence="7 8">
    <name type="scientific">Ridgeia piscesae</name>
    <name type="common">Tubeworm</name>
    <dbReference type="NCBI Taxonomy" id="27915"/>
    <lineage>
        <taxon>Eukaryota</taxon>
        <taxon>Metazoa</taxon>
        <taxon>Spiralia</taxon>
        <taxon>Lophotrochozoa</taxon>
        <taxon>Annelida</taxon>
        <taxon>Polychaeta</taxon>
        <taxon>Sedentaria</taxon>
        <taxon>Canalipalpata</taxon>
        <taxon>Sabellida</taxon>
        <taxon>Siboglinidae</taxon>
        <taxon>Ridgeia</taxon>
    </lineage>
</organism>
<feature type="compositionally biased region" description="Basic and acidic residues" evidence="6">
    <location>
        <begin position="551"/>
        <end position="563"/>
    </location>
</feature>
<evidence type="ECO:0000256" key="5">
    <source>
        <dbReference type="HAMAP-Rule" id="MF_03003"/>
    </source>
</evidence>
<evidence type="ECO:0000256" key="3">
    <source>
        <dbReference type="ARBA" id="ARBA00022884"/>
    </source>
</evidence>
<dbReference type="PANTHER" id="PTHR12399">
    <property type="entry name" value="EUKARYOTIC TRANSLATION INITIATION FACTOR 3 SUBUNIT 7"/>
    <property type="match status" value="1"/>
</dbReference>
<dbReference type="Pfam" id="PF05091">
    <property type="entry name" value="eIF-3_zeta"/>
    <property type="match status" value="1"/>
</dbReference>
<feature type="region of interest" description="Disordered" evidence="6">
    <location>
        <begin position="113"/>
        <end position="144"/>
    </location>
</feature>
<name>A0AAD9UCN2_RIDPI</name>
<dbReference type="AlphaFoldDB" id="A0AAD9UCN2"/>
<feature type="compositionally biased region" description="Acidic residues" evidence="6">
    <location>
        <begin position="531"/>
        <end position="550"/>
    </location>
</feature>
<accession>A0AAD9UCN2</accession>
<dbReference type="InterPro" id="IPR007783">
    <property type="entry name" value="eIF3d"/>
</dbReference>
<keyword evidence="1 5" id="KW-0963">Cytoplasm</keyword>
<sequence length="563" mass="65563">MARFVLPKIPNNPDGWGPSGLPEQFKDMPYQPFSKADRLGKVADWTGTTYQDRRYINKYSSQFGGTTNQYAYYHEEDESSFQLVDTARIQKPPYQRGRNRFTQNKLRRERERRLQAQSNMQVLSKNQKSRERDRQRQLRKWQKQFGRQQMDRWRDRNQIRQRDASVMVRDTWDVVEEMDFPRLSKLSLSTVGEPEDLAKCGGVEFYDRQYDRVTTKNEKHLKRINRVFHSVTTTDDPVIRKLAKTEGNVFATDIILATLMSCTRSVYSWDIIVQKVGNKLFFDKRDESDFDMLSVSETATEPPQDEGNSINAPRNLAMEAKFINQNFSQQVLKMTEDRYDFDEPNPFIGEEEEGDVAPVAYRYRKWDLGNGLHLVARCEHDAATYGPNSELQLVNIKALNEWDSRHAGGVEWRPKLDNQRGAVLATELKNNNCKLAKWTLCSLLAGSHQIKFGYVSRQHVLDSTKHVVLGMQQFKPTEFAQQINLNMENAWGILRCIIDICMKLKQGKYLIMKDPNKPMLRIYDIPNNTFESDDDDDNGTDEDDDDDSEEEAAKEPEAERKKN</sequence>
<dbReference type="Proteomes" id="UP001209878">
    <property type="component" value="Unassembled WGS sequence"/>
</dbReference>
<dbReference type="GO" id="GO:0016282">
    <property type="term" value="C:eukaryotic 43S preinitiation complex"/>
    <property type="evidence" value="ECO:0007669"/>
    <property type="project" value="UniProtKB-UniRule"/>
</dbReference>
<evidence type="ECO:0000256" key="6">
    <source>
        <dbReference type="SAM" id="MobiDB-lite"/>
    </source>
</evidence>
<comment type="caution">
    <text evidence="7">The sequence shown here is derived from an EMBL/GenBank/DDBJ whole genome shotgun (WGS) entry which is preliminary data.</text>
</comment>
<protein>
    <recommendedName>
        <fullName evidence="5">Eukaryotic translation initiation factor 3 subunit D</fullName>
        <shortName evidence="5">eIF3d</shortName>
    </recommendedName>
    <alternativeName>
        <fullName evidence="5">Eukaryotic translation initiation factor 3 subunit 7</fullName>
    </alternativeName>
</protein>
<dbReference type="GO" id="GO:0001732">
    <property type="term" value="P:formation of cytoplasmic translation initiation complex"/>
    <property type="evidence" value="ECO:0007669"/>
    <property type="project" value="UniProtKB-UniRule"/>
</dbReference>
<keyword evidence="2 5" id="KW-0396">Initiation factor</keyword>
<feature type="compositionally biased region" description="Polar residues" evidence="6">
    <location>
        <begin position="115"/>
        <end position="126"/>
    </location>
</feature>
<keyword evidence="3" id="KW-0694">RNA-binding</keyword>
<evidence type="ECO:0000313" key="8">
    <source>
        <dbReference type="Proteomes" id="UP001209878"/>
    </source>
</evidence>
<dbReference type="PIRSF" id="PIRSF016281">
    <property type="entry name" value="EIF-3_zeta"/>
    <property type="match status" value="1"/>
</dbReference>
<dbReference type="GO" id="GO:0005852">
    <property type="term" value="C:eukaryotic translation initiation factor 3 complex"/>
    <property type="evidence" value="ECO:0007669"/>
    <property type="project" value="UniProtKB-UniRule"/>
</dbReference>
<dbReference type="EMBL" id="JAODUO010000266">
    <property type="protein sequence ID" value="KAK2184416.1"/>
    <property type="molecule type" value="Genomic_DNA"/>
</dbReference>
<comment type="subunit">
    <text evidence="5">Component of the eukaryotic translation initiation factor 3 (eIF-3) complex.</text>
</comment>
<dbReference type="GO" id="GO:0033290">
    <property type="term" value="C:eukaryotic 48S preinitiation complex"/>
    <property type="evidence" value="ECO:0007669"/>
    <property type="project" value="UniProtKB-UniRule"/>
</dbReference>
<feature type="region of interest" description="Disordered" evidence="6">
    <location>
        <begin position="526"/>
        <end position="563"/>
    </location>
</feature>
<proteinExistence type="inferred from homology"/>
<keyword evidence="8" id="KW-1185">Reference proteome</keyword>
<comment type="similarity">
    <text evidence="5">Belongs to the eIF-3 subunit D family.</text>
</comment>
<comment type="subcellular location">
    <subcellularLocation>
        <location evidence="5">Cytoplasm</location>
    </subcellularLocation>
</comment>
<evidence type="ECO:0000313" key="7">
    <source>
        <dbReference type="EMBL" id="KAK2184416.1"/>
    </source>
</evidence>
<keyword evidence="4 5" id="KW-0648">Protein biosynthesis</keyword>
<gene>
    <name evidence="7" type="ORF">NP493_264g03005</name>
</gene>
<evidence type="ECO:0000256" key="1">
    <source>
        <dbReference type="ARBA" id="ARBA00022490"/>
    </source>
</evidence>
<reference evidence="7" key="1">
    <citation type="journal article" date="2023" name="Mol. Biol. Evol.">
        <title>Third-Generation Sequencing Reveals the Adaptive Role of the Epigenome in Three Deep-Sea Polychaetes.</title>
        <authorList>
            <person name="Perez M."/>
            <person name="Aroh O."/>
            <person name="Sun Y."/>
            <person name="Lan Y."/>
            <person name="Juniper S.K."/>
            <person name="Young C.R."/>
            <person name="Angers B."/>
            <person name="Qian P.Y."/>
        </authorList>
    </citation>
    <scope>NUCLEOTIDE SEQUENCE</scope>
    <source>
        <strain evidence="7">R07B-5</strain>
    </source>
</reference>
<dbReference type="GO" id="GO:0003743">
    <property type="term" value="F:translation initiation factor activity"/>
    <property type="evidence" value="ECO:0007669"/>
    <property type="project" value="UniProtKB-UniRule"/>
</dbReference>
<evidence type="ECO:0000256" key="2">
    <source>
        <dbReference type="ARBA" id="ARBA00022540"/>
    </source>
</evidence>
<feature type="region of interest" description="RNA gate" evidence="5">
    <location>
        <begin position="289"/>
        <end position="303"/>
    </location>
</feature>
<dbReference type="HAMAP" id="MF_03003">
    <property type="entry name" value="eIF3d"/>
    <property type="match status" value="1"/>
</dbReference>
<comment type="domain">
    <text evidence="5">The RNA gate region regulates mRNA cap recognition to prevent promiscuous mRNA-binding before assembly of eif3d into the full eukaryotic translation initiation factor 3 (eIF-3) complex.</text>
</comment>